<sequence length="35" mass="4216">MTANGRRTFRWLDQRRAIRQFGPALSTTRLQRPEQ</sequence>
<gene>
    <name evidence="1" type="ORF">LTSEADE_4551</name>
</gene>
<dbReference type="Proteomes" id="UP000004906">
    <property type="component" value="Unassembled WGS sequence"/>
</dbReference>
<dbReference type="EMBL" id="AFCI01001521">
    <property type="protein sequence ID" value="EHC31931.1"/>
    <property type="molecule type" value="Genomic_DNA"/>
</dbReference>
<comment type="caution">
    <text evidence="1">The sequence shown here is derived from an EMBL/GenBank/DDBJ whole genome shotgun (WGS) entry which is preliminary data.</text>
</comment>
<evidence type="ECO:0000313" key="2">
    <source>
        <dbReference type="Proteomes" id="UP000004906"/>
    </source>
</evidence>
<accession>A0A6C8GHD8</accession>
<name>A0A6C8GHD8_SALET</name>
<proteinExistence type="predicted"/>
<evidence type="ECO:0000313" key="1">
    <source>
        <dbReference type="EMBL" id="EHC31931.1"/>
    </source>
</evidence>
<dbReference type="AlphaFoldDB" id="A0A6C8GHD8"/>
<protein>
    <submittedName>
        <fullName evidence="1">Uncharacterized protein</fullName>
    </submittedName>
</protein>
<organism evidence="1 2">
    <name type="scientific">Salmonella enterica subsp. enterica serovar Adelaide str. A4-669</name>
    <dbReference type="NCBI Taxonomy" id="913063"/>
    <lineage>
        <taxon>Bacteria</taxon>
        <taxon>Pseudomonadati</taxon>
        <taxon>Pseudomonadota</taxon>
        <taxon>Gammaproteobacteria</taxon>
        <taxon>Enterobacterales</taxon>
        <taxon>Enterobacteriaceae</taxon>
        <taxon>Salmonella</taxon>
    </lineage>
</organism>
<feature type="non-terminal residue" evidence="1">
    <location>
        <position position="35"/>
    </location>
</feature>
<reference evidence="1 2" key="1">
    <citation type="journal article" date="2011" name="BMC Genomics">
        <title>Genome sequencing reveals diversification of virulence factor content and possible host adaptation in distinct subpopulations of Salmonella enterica.</title>
        <authorList>
            <person name="den Bakker H.C."/>
            <person name="Moreno Switt A.I."/>
            <person name="Govoni G."/>
            <person name="Cummings C.A."/>
            <person name="Ranieri M.L."/>
            <person name="Degoricija L."/>
            <person name="Hoelzer K."/>
            <person name="Rodriguez-Rivera L.D."/>
            <person name="Brown S."/>
            <person name="Bolchacova E."/>
            <person name="Furtado M.R."/>
            <person name="Wiedmann M."/>
        </authorList>
    </citation>
    <scope>NUCLEOTIDE SEQUENCE [LARGE SCALE GENOMIC DNA]</scope>
    <source>
        <strain evidence="1 2">A4-669</strain>
    </source>
</reference>